<reference evidence="3 4" key="1">
    <citation type="submission" date="2021-04" db="EMBL/GenBank/DDBJ databases">
        <authorList>
            <person name="Bliznina A."/>
        </authorList>
    </citation>
    <scope>NUCLEOTIDE SEQUENCE [LARGE SCALE GENOMIC DNA]</scope>
</reference>
<accession>A0ABN7RWS4</accession>
<gene>
    <name evidence="3" type="ORF">OKIOD_LOCUS3083</name>
</gene>
<dbReference type="PANTHER" id="PTHR11461:SF211">
    <property type="entry name" value="GH10112P-RELATED"/>
    <property type="match status" value="1"/>
</dbReference>
<evidence type="ECO:0000313" key="3">
    <source>
        <dbReference type="EMBL" id="CAG5087357.1"/>
    </source>
</evidence>
<name>A0ABN7RWS4_OIKDI</name>
<dbReference type="InterPro" id="IPR023796">
    <property type="entry name" value="Serpin_dom"/>
</dbReference>
<comment type="similarity">
    <text evidence="1">Belongs to the serpin family.</text>
</comment>
<dbReference type="InterPro" id="IPR036186">
    <property type="entry name" value="Serpin_sf"/>
</dbReference>
<evidence type="ECO:0000313" key="4">
    <source>
        <dbReference type="Proteomes" id="UP001158576"/>
    </source>
</evidence>
<dbReference type="Gene3D" id="3.30.497.10">
    <property type="entry name" value="Antithrombin, subunit I, domain 2"/>
    <property type="match status" value="1"/>
</dbReference>
<organism evidence="3 4">
    <name type="scientific">Oikopleura dioica</name>
    <name type="common">Tunicate</name>
    <dbReference type="NCBI Taxonomy" id="34765"/>
    <lineage>
        <taxon>Eukaryota</taxon>
        <taxon>Metazoa</taxon>
        <taxon>Chordata</taxon>
        <taxon>Tunicata</taxon>
        <taxon>Appendicularia</taxon>
        <taxon>Copelata</taxon>
        <taxon>Oikopleuridae</taxon>
        <taxon>Oikopleura</taxon>
    </lineage>
</organism>
<dbReference type="InterPro" id="IPR042178">
    <property type="entry name" value="Serpin_sf_1"/>
</dbReference>
<dbReference type="EMBL" id="OU015568">
    <property type="protein sequence ID" value="CAG5087357.1"/>
    <property type="molecule type" value="Genomic_DNA"/>
</dbReference>
<dbReference type="InterPro" id="IPR000215">
    <property type="entry name" value="Serpin_fam"/>
</dbReference>
<dbReference type="Proteomes" id="UP001158576">
    <property type="component" value="Chromosome PAR"/>
</dbReference>
<dbReference type="PANTHER" id="PTHR11461">
    <property type="entry name" value="SERINE PROTEASE INHIBITOR, SERPIN"/>
    <property type="match status" value="1"/>
</dbReference>
<evidence type="ECO:0000259" key="2">
    <source>
        <dbReference type="Pfam" id="PF00079"/>
    </source>
</evidence>
<proteinExistence type="inferred from homology"/>
<evidence type="ECO:0000256" key="1">
    <source>
        <dbReference type="ARBA" id="ARBA00009500"/>
    </source>
</evidence>
<dbReference type="SUPFAM" id="SSF56574">
    <property type="entry name" value="Serpins"/>
    <property type="match status" value="1"/>
</dbReference>
<dbReference type="Pfam" id="PF00079">
    <property type="entry name" value="Serpin"/>
    <property type="match status" value="1"/>
</dbReference>
<keyword evidence="4" id="KW-1185">Reference proteome</keyword>
<protein>
    <submittedName>
        <fullName evidence="3">Oidioi.mRNA.OKI2018_I69.PAR.g11525.t1.cds</fullName>
    </submittedName>
</protein>
<feature type="domain" description="Serpin" evidence="2">
    <location>
        <begin position="2"/>
        <end position="72"/>
    </location>
</feature>
<sequence length="106" mass="11484">MIPKFSVQTAVDMKSQLKEMGINQVFDGGADFSPIFGDMEDLDVVVQSVNHKVQLDVDENGMEGSAATAMALAFRSNLVHKEALDRALASVLNKPPSKTAREHAPK</sequence>